<dbReference type="Gene3D" id="3.40.50.720">
    <property type="entry name" value="NAD(P)-binding Rossmann-like Domain"/>
    <property type="match status" value="1"/>
</dbReference>
<dbReference type="InterPro" id="IPR002364">
    <property type="entry name" value="Quin_OxRdtase/zeta-crystal_CS"/>
</dbReference>
<protein>
    <submittedName>
        <fullName evidence="3">Zn-dependent oxidoreductase, NADPH:quinone reductase</fullName>
    </submittedName>
</protein>
<dbReference type="GO" id="GO:0016616">
    <property type="term" value="F:oxidoreductase activity, acting on the CH-OH group of donors, NAD or NADP as acceptor"/>
    <property type="evidence" value="ECO:0007669"/>
    <property type="project" value="UniProtKB-ARBA"/>
</dbReference>
<dbReference type="InterPro" id="IPR011032">
    <property type="entry name" value="GroES-like_sf"/>
</dbReference>
<keyword evidence="1" id="KW-0560">Oxidoreductase</keyword>
<dbReference type="RefSeq" id="WP_005043682.1">
    <property type="nucleotide sequence ID" value="NZ_AOME01000066.1"/>
</dbReference>
<dbReference type="Pfam" id="PF08240">
    <property type="entry name" value="ADH_N"/>
    <property type="match status" value="1"/>
</dbReference>
<dbReference type="CDD" id="cd05289">
    <property type="entry name" value="MDR_like_2"/>
    <property type="match status" value="1"/>
</dbReference>
<dbReference type="Pfam" id="PF13602">
    <property type="entry name" value="ADH_zinc_N_2"/>
    <property type="match status" value="1"/>
</dbReference>
<feature type="domain" description="Enoyl reductase (ER)" evidence="2">
    <location>
        <begin position="14"/>
        <end position="308"/>
    </location>
</feature>
<dbReference type="SUPFAM" id="SSF51735">
    <property type="entry name" value="NAD(P)-binding Rossmann-fold domains"/>
    <property type="match status" value="1"/>
</dbReference>
<dbReference type="AlphaFoldDB" id="M0N1F4"/>
<dbReference type="SUPFAM" id="SSF50129">
    <property type="entry name" value="GroES-like"/>
    <property type="match status" value="1"/>
</dbReference>
<evidence type="ECO:0000313" key="4">
    <source>
        <dbReference type="Proteomes" id="UP000011625"/>
    </source>
</evidence>
<dbReference type="GO" id="GO:0043168">
    <property type="term" value="F:anion binding"/>
    <property type="evidence" value="ECO:0007669"/>
    <property type="project" value="UniProtKB-ARBA"/>
</dbReference>
<dbReference type="EMBL" id="AOME01000066">
    <property type="protein sequence ID" value="EMA51696.1"/>
    <property type="molecule type" value="Genomic_DNA"/>
</dbReference>
<dbReference type="GO" id="GO:0008270">
    <property type="term" value="F:zinc ion binding"/>
    <property type="evidence" value="ECO:0007669"/>
    <property type="project" value="InterPro"/>
</dbReference>
<dbReference type="Gene3D" id="3.90.180.10">
    <property type="entry name" value="Medium-chain alcohol dehydrogenases, catalytic domain"/>
    <property type="match status" value="1"/>
</dbReference>
<dbReference type="PANTHER" id="PTHR11695:SF294">
    <property type="entry name" value="RETICULON-4-INTERACTING PROTEIN 1, MITOCHONDRIAL"/>
    <property type="match status" value="1"/>
</dbReference>
<accession>M0N1F4</accession>
<dbReference type="STRING" id="1227456.C450_12210"/>
<dbReference type="InterPro" id="IPR036291">
    <property type="entry name" value="NAD(P)-bd_dom_sf"/>
</dbReference>
<keyword evidence="4" id="KW-1185">Reference proteome</keyword>
<proteinExistence type="predicted"/>
<dbReference type="InterPro" id="IPR020843">
    <property type="entry name" value="ER"/>
</dbReference>
<dbReference type="PANTHER" id="PTHR11695">
    <property type="entry name" value="ALCOHOL DEHYDROGENASE RELATED"/>
    <property type="match status" value="1"/>
</dbReference>
<dbReference type="InterPro" id="IPR050700">
    <property type="entry name" value="YIM1/Zinc_Alcohol_DH_Fams"/>
</dbReference>
<dbReference type="Proteomes" id="UP000011625">
    <property type="component" value="Unassembled WGS sequence"/>
</dbReference>
<dbReference type="PATRIC" id="fig|1227456.3.peg.2474"/>
<dbReference type="InterPro" id="IPR013154">
    <property type="entry name" value="ADH-like_N"/>
</dbReference>
<name>M0N1F4_9EURY</name>
<sequence length="312" mass="33370">MSEEMNAVRIHEFGGPDVLQYETAPQPEPAADEVLVRVHAAGVNRVDTAVREGNFGEIPFPWIPGWDLSGTVEAVGADVTEFEEDSAVYGLVGFPEPGNADAEYAAVPADEIVEKPETLDHTEAAGVPMVALTAWQALFDKGELSEDQRVLIHAAAGGVGHIAVQLAKSQGAHVIGTASGYNELFLRDLGADEFVNYRETSFEEELDDIDLVVDAIGGDTREHSYEVLTEGGILAALVGEISDEQAEEYSVHARRVGVRPDAAILSEISELIDAGEVEPTISTTLPLADAPEAHEQIEEGHTRGKIVLHTGD</sequence>
<comment type="caution">
    <text evidence="3">The sequence shown here is derived from an EMBL/GenBank/DDBJ whole genome shotgun (WGS) entry which is preliminary data.</text>
</comment>
<organism evidence="3 4">
    <name type="scientific">Halococcus salifodinae DSM 8989</name>
    <dbReference type="NCBI Taxonomy" id="1227456"/>
    <lineage>
        <taxon>Archaea</taxon>
        <taxon>Methanobacteriati</taxon>
        <taxon>Methanobacteriota</taxon>
        <taxon>Stenosarchaea group</taxon>
        <taxon>Halobacteria</taxon>
        <taxon>Halobacteriales</taxon>
        <taxon>Halococcaceae</taxon>
        <taxon>Halococcus</taxon>
    </lineage>
</organism>
<dbReference type="GO" id="GO:0030554">
    <property type="term" value="F:adenyl nucleotide binding"/>
    <property type="evidence" value="ECO:0007669"/>
    <property type="project" value="UniProtKB-ARBA"/>
</dbReference>
<dbReference type="SMART" id="SM00829">
    <property type="entry name" value="PKS_ER"/>
    <property type="match status" value="1"/>
</dbReference>
<dbReference type="GO" id="GO:0044281">
    <property type="term" value="P:small molecule metabolic process"/>
    <property type="evidence" value="ECO:0007669"/>
    <property type="project" value="UniProtKB-ARBA"/>
</dbReference>
<gene>
    <name evidence="3" type="ORF">C450_12210</name>
</gene>
<evidence type="ECO:0000259" key="2">
    <source>
        <dbReference type="SMART" id="SM00829"/>
    </source>
</evidence>
<evidence type="ECO:0000256" key="1">
    <source>
        <dbReference type="ARBA" id="ARBA00023002"/>
    </source>
</evidence>
<reference evidence="3 4" key="1">
    <citation type="journal article" date="2014" name="PLoS Genet.">
        <title>Phylogenetically driven sequencing of extremely halophilic archaea reveals strategies for static and dynamic osmo-response.</title>
        <authorList>
            <person name="Becker E.A."/>
            <person name="Seitzer P.M."/>
            <person name="Tritt A."/>
            <person name="Larsen D."/>
            <person name="Krusor M."/>
            <person name="Yao A.I."/>
            <person name="Wu D."/>
            <person name="Madern D."/>
            <person name="Eisen J.A."/>
            <person name="Darling A.E."/>
            <person name="Facciotti M.T."/>
        </authorList>
    </citation>
    <scope>NUCLEOTIDE SEQUENCE [LARGE SCALE GENOMIC DNA]</scope>
    <source>
        <strain evidence="3 4">DSM 8989</strain>
    </source>
</reference>
<dbReference type="PROSITE" id="PS01162">
    <property type="entry name" value="QOR_ZETA_CRYSTAL"/>
    <property type="match status" value="1"/>
</dbReference>
<evidence type="ECO:0000313" key="3">
    <source>
        <dbReference type="EMBL" id="EMA51696.1"/>
    </source>
</evidence>